<keyword evidence="1" id="KW-0472">Membrane</keyword>
<keyword evidence="3" id="KW-1185">Reference proteome</keyword>
<evidence type="ECO:0000256" key="1">
    <source>
        <dbReference type="SAM" id="Phobius"/>
    </source>
</evidence>
<dbReference type="RefSeq" id="WP_186858787.1">
    <property type="nucleotide sequence ID" value="NZ_JACOON010000007.1"/>
</dbReference>
<dbReference type="InterPro" id="IPR006938">
    <property type="entry name" value="DUF624"/>
</dbReference>
<dbReference type="Pfam" id="PF04854">
    <property type="entry name" value="DUF624"/>
    <property type="match status" value="1"/>
</dbReference>
<organism evidence="2 3">
    <name type="scientific">Christensenella tenuis</name>
    <dbReference type="NCBI Taxonomy" id="2763033"/>
    <lineage>
        <taxon>Bacteria</taxon>
        <taxon>Bacillati</taxon>
        <taxon>Bacillota</taxon>
        <taxon>Clostridia</taxon>
        <taxon>Christensenellales</taxon>
        <taxon>Christensenellaceae</taxon>
        <taxon>Christensenella</taxon>
    </lineage>
</organism>
<reference evidence="2 3" key="1">
    <citation type="submission" date="2020-08" db="EMBL/GenBank/DDBJ databases">
        <title>Genome public.</title>
        <authorList>
            <person name="Liu C."/>
            <person name="Sun Q."/>
        </authorList>
    </citation>
    <scope>NUCLEOTIDE SEQUENCE [LARGE SCALE GENOMIC DNA]</scope>
    <source>
        <strain evidence="2 3">NSJ-35</strain>
    </source>
</reference>
<feature type="transmembrane region" description="Helical" evidence="1">
    <location>
        <begin position="96"/>
        <end position="114"/>
    </location>
</feature>
<feature type="transmembrane region" description="Helical" evidence="1">
    <location>
        <begin position="193"/>
        <end position="217"/>
    </location>
</feature>
<keyword evidence="1" id="KW-0812">Transmembrane</keyword>
<feature type="transmembrane region" description="Helical" evidence="1">
    <location>
        <begin position="45"/>
        <end position="68"/>
    </location>
</feature>
<sequence>MSVYGKLYYGSNVNGEWEVKPPANRFALFFHIVGTEWRSLVKLNLLFLLCCLPVVTIGAASSAMSYILKKIDEREYIFLVSDFFHSFRENFKASSLYYLFYGGSLLTIILTVKYLDSFLAEMPVTAVPMCILMIAGVLVVFAGFYGFCMIGTMELKWKDMFRNSLLLAIVGLKANALILLFLIPIGLLCYCVFPYSALFLIPLGASFPGLIIIHNVFPVMKRTIIK</sequence>
<name>A0ABR7EHY2_9FIRM</name>
<feature type="transmembrane region" description="Helical" evidence="1">
    <location>
        <begin position="165"/>
        <end position="187"/>
    </location>
</feature>
<evidence type="ECO:0000313" key="2">
    <source>
        <dbReference type="EMBL" id="MBC5649349.1"/>
    </source>
</evidence>
<comment type="caution">
    <text evidence="2">The sequence shown here is derived from an EMBL/GenBank/DDBJ whole genome shotgun (WGS) entry which is preliminary data.</text>
</comment>
<proteinExistence type="predicted"/>
<dbReference type="Proteomes" id="UP000606889">
    <property type="component" value="Unassembled WGS sequence"/>
</dbReference>
<gene>
    <name evidence="2" type="ORF">H8S18_13460</name>
</gene>
<accession>A0ABR7EHY2</accession>
<evidence type="ECO:0000313" key="3">
    <source>
        <dbReference type="Proteomes" id="UP000606889"/>
    </source>
</evidence>
<keyword evidence="1" id="KW-1133">Transmembrane helix</keyword>
<feature type="transmembrane region" description="Helical" evidence="1">
    <location>
        <begin position="126"/>
        <end position="153"/>
    </location>
</feature>
<dbReference type="EMBL" id="JACOON010000007">
    <property type="protein sequence ID" value="MBC5649349.1"/>
    <property type="molecule type" value="Genomic_DNA"/>
</dbReference>
<protein>
    <submittedName>
        <fullName evidence="2">DUF624 domain-containing protein</fullName>
    </submittedName>
</protein>